<feature type="transmembrane region" description="Helical" evidence="1">
    <location>
        <begin position="116"/>
        <end position="137"/>
    </location>
</feature>
<dbReference type="Proteomes" id="UP001430193">
    <property type="component" value="Unassembled WGS sequence"/>
</dbReference>
<dbReference type="EMBL" id="JADIKF010000037">
    <property type="protein sequence ID" value="MBM7129142.1"/>
    <property type="molecule type" value="Genomic_DNA"/>
</dbReference>
<evidence type="ECO:0000313" key="4">
    <source>
        <dbReference type="Proteomes" id="UP001430193"/>
    </source>
</evidence>
<name>A0ABS2KD86_9GAMM</name>
<organism evidence="3 4">
    <name type="scientific">Dyella mobilis</name>
    <dbReference type="NCBI Taxonomy" id="1849582"/>
    <lineage>
        <taxon>Bacteria</taxon>
        <taxon>Pseudomonadati</taxon>
        <taxon>Pseudomonadota</taxon>
        <taxon>Gammaproteobacteria</taxon>
        <taxon>Lysobacterales</taxon>
        <taxon>Rhodanobacteraceae</taxon>
        <taxon>Dyella</taxon>
    </lineage>
</organism>
<dbReference type="Pfam" id="PF11906">
    <property type="entry name" value="DUF3426"/>
    <property type="match status" value="1"/>
</dbReference>
<gene>
    <name evidence="3" type="ORF">ISS99_06370</name>
</gene>
<evidence type="ECO:0000313" key="3">
    <source>
        <dbReference type="EMBL" id="MBM7129142.1"/>
    </source>
</evidence>
<reference evidence="3" key="1">
    <citation type="submission" date="2020-10" db="EMBL/GenBank/DDBJ databases">
        <title>Phylogeny of dyella-like bacteria.</title>
        <authorList>
            <person name="Fu J."/>
        </authorList>
    </citation>
    <scope>NUCLEOTIDE SEQUENCE</scope>
    <source>
        <strain evidence="3">DHON07</strain>
    </source>
</reference>
<evidence type="ECO:0000256" key="1">
    <source>
        <dbReference type="SAM" id="Phobius"/>
    </source>
</evidence>
<dbReference type="NCBIfam" id="TIGR02098">
    <property type="entry name" value="MJ0042_CXXC"/>
    <property type="match status" value="1"/>
</dbReference>
<sequence length="267" mass="28985">MYTQCPECLSVFSVDARTLAQAHGFVTCGHCGAGFDSISTLADQLPPEPFAELPAHEPGVEPPKVELVVYRPQPPAPEVAAPEEVPSFDDAFADLVVTPRFARDRRAQRNDRPRRWPWVLACALLLSGLTAQLAWALRDTLIADPTSGAVLRDVCDTLQCQLPAVRDVGKLRLLARDVQTHPTVPGALLISATLRNDAAFRQPWPVVTIRLSDGNGKVIAMRRLNPGEYLDDIDALHRGIAAGASTALVFEVEDPGHQAVAFDLGFE</sequence>
<proteinExistence type="predicted"/>
<keyword evidence="1" id="KW-1133">Transmembrane helix</keyword>
<evidence type="ECO:0000259" key="2">
    <source>
        <dbReference type="Pfam" id="PF13717"/>
    </source>
</evidence>
<dbReference type="InterPro" id="IPR011723">
    <property type="entry name" value="Znf/thioredoxin_put"/>
</dbReference>
<dbReference type="InterPro" id="IPR021834">
    <property type="entry name" value="DUF3426"/>
</dbReference>
<protein>
    <submittedName>
        <fullName evidence="3">DUF3426 domain-containing protein</fullName>
    </submittedName>
</protein>
<accession>A0ABS2KD86</accession>
<comment type="caution">
    <text evidence="3">The sequence shown here is derived from an EMBL/GenBank/DDBJ whole genome shotgun (WGS) entry which is preliminary data.</text>
</comment>
<keyword evidence="1" id="KW-0472">Membrane</keyword>
<keyword evidence="4" id="KW-1185">Reference proteome</keyword>
<dbReference type="Pfam" id="PF13717">
    <property type="entry name" value="Zn_ribbon_4"/>
    <property type="match status" value="1"/>
</dbReference>
<dbReference type="RefSeq" id="WP_204630769.1">
    <property type="nucleotide sequence ID" value="NZ_BSOC01000004.1"/>
</dbReference>
<keyword evidence="1" id="KW-0812">Transmembrane</keyword>
<feature type="domain" description="Zinc finger/thioredoxin putative" evidence="2">
    <location>
        <begin position="1"/>
        <end position="35"/>
    </location>
</feature>